<comment type="caution">
    <text evidence="2">The sequence shown here is derived from an EMBL/GenBank/DDBJ whole genome shotgun (WGS) entry which is preliminary data.</text>
</comment>
<accession>A0AAI8YZD8</accession>
<feature type="region of interest" description="Disordered" evidence="1">
    <location>
        <begin position="224"/>
        <end position="293"/>
    </location>
</feature>
<feature type="compositionally biased region" description="Polar residues" evidence="1">
    <location>
        <begin position="224"/>
        <end position="255"/>
    </location>
</feature>
<evidence type="ECO:0000313" key="3">
    <source>
        <dbReference type="Proteomes" id="UP001296104"/>
    </source>
</evidence>
<reference evidence="2" key="1">
    <citation type="submission" date="2023-11" db="EMBL/GenBank/DDBJ databases">
        <authorList>
            <person name="Alioto T."/>
            <person name="Alioto T."/>
            <person name="Gomez Garrido J."/>
        </authorList>
    </citation>
    <scope>NUCLEOTIDE SEQUENCE</scope>
</reference>
<sequence length="293" mass="30177">MATASGQSVPQTWTFLCRECNQHGERGCDGHEKASQAARWGHGMVAVRCTPCIQQGRACVLDAGAKRIGPVFSTANPVAGEWLVAATKQLYEAYMPANGIQDVNDARSIYLDAAIEDATHATAAWSLPQGATLTDFFDQVEVVDALRGGPTAYPLPNRMLPTYASGSDPASIPAGLTPAPSSSAAGGMQPPFTFGLLMPSNMQTTAYTMPSNVSTAPTLRRVVPSNTQSNTSAIPQTASTAPTSVSGRQNITNNLPPTASTAPTSGSSGQGNTYAMPPTASTAPASGSNGQGT</sequence>
<feature type="region of interest" description="Disordered" evidence="1">
    <location>
        <begin position="164"/>
        <end position="187"/>
    </location>
</feature>
<name>A0AAI8YZD8_9PEZI</name>
<dbReference type="AlphaFoldDB" id="A0AAI8YZD8"/>
<protein>
    <submittedName>
        <fullName evidence="2">Uncharacterized protein</fullName>
    </submittedName>
</protein>
<gene>
    <name evidence="2" type="ORF">LECACI_7A004764</name>
</gene>
<organism evidence="2 3">
    <name type="scientific">Lecanosticta acicola</name>
    <dbReference type="NCBI Taxonomy" id="111012"/>
    <lineage>
        <taxon>Eukaryota</taxon>
        <taxon>Fungi</taxon>
        <taxon>Dikarya</taxon>
        <taxon>Ascomycota</taxon>
        <taxon>Pezizomycotina</taxon>
        <taxon>Dothideomycetes</taxon>
        <taxon>Dothideomycetidae</taxon>
        <taxon>Mycosphaerellales</taxon>
        <taxon>Mycosphaerellaceae</taxon>
        <taxon>Lecanosticta</taxon>
    </lineage>
</organism>
<evidence type="ECO:0000313" key="2">
    <source>
        <dbReference type="EMBL" id="CAK4021079.1"/>
    </source>
</evidence>
<dbReference type="EMBL" id="CAVMBE010000027">
    <property type="protein sequence ID" value="CAK4021079.1"/>
    <property type="molecule type" value="Genomic_DNA"/>
</dbReference>
<keyword evidence="3" id="KW-1185">Reference proteome</keyword>
<dbReference type="Proteomes" id="UP001296104">
    <property type="component" value="Unassembled WGS sequence"/>
</dbReference>
<evidence type="ECO:0000256" key="1">
    <source>
        <dbReference type="SAM" id="MobiDB-lite"/>
    </source>
</evidence>
<proteinExistence type="predicted"/>
<feature type="compositionally biased region" description="Low complexity" evidence="1">
    <location>
        <begin position="256"/>
        <end position="293"/>
    </location>
</feature>